<dbReference type="Pfam" id="PF00512">
    <property type="entry name" value="HisKA"/>
    <property type="match status" value="1"/>
</dbReference>
<evidence type="ECO:0000256" key="14">
    <source>
        <dbReference type="ARBA" id="ARBA00023306"/>
    </source>
</evidence>
<dbReference type="PROSITE" id="PS50112">
    <property type="entry name" value="PAS"/>
    <property type="match status" value="1"/>
</dbReference>
<feature type="transmembrane region" description="Helical" evidence="16">
    <location>
        <begin position="282"/>
        <end position="303"/>
    </location>
</feature>
<feature type="transmembrane region" description="Helical" evidence="16">
    <location>
        <begin position="12"/>
        <end position="33"/>
    </location>
</feature>
<dbReference type="SMART" id="SM00388">
    <property type="entry name" value="HisKA"/>
    <property type="match status" value="1"/>
</dbReference>
<name>M1YVF5_NITG3</name>
<keyword evidence="14" id="KW-0131">Cell cycle</keyword>
<dbReference type="PROSITE" id="PS50110">
    <property type="entry name" value="RESPONSE_REGULATORY"/>
    <property type="match status" value="1"/>
</dbReference>
<dbReference type="InterPro" id="IPR000014">
    <property type="entry name" value="PAS"/>
</dbReference>
<dbReference type="STRING" id="1266370.NITGR_1050030"/>
<feature type="transmembrane region" description="Helical" evidence="16">
    <location>
        <begin position="64"/>
        <end position="80"/>
    </location>
</feature>
<dbReference type="SMART" id="SM00448">
    <property type="entry name" value="REC"/>
    <property type="match status" value="1"/>
</dbReference>
<proteinExistence type="predicted"/>
<comment type="subcellular location">
    <subcellularLocation>
        <location evidence="2">Cell membrane</location>
        <topology evidence="2">Multi-pass membrane protein</topology>
    </subcellularLocation>
</comment>
<dbReference type="Gene3D" id="3.30.565.10">
    <property type="entry name" value="Histidine kinase-like ATPase, C-terminal domain"/>
    <property type="match status" value="1"/>
</dbReference>
<dbReference type="InterPro" id="IPR011006">
    <property type="entry name" value="CheY-like_superfamily"/>
</dbReference>
<keyword evidence="10" id="KW-0067">ATP-binding</keyword>
<keyword evidence="12" id="KW-0902">Two-component regulatory system</keyword>
<dbReference type="EC" id="2.7.13.3" evidence="3"/>
<comment type="catalytic activity">
    <reaction evidence="1">
        <text>ATP + protein L-histidine = ADP + protein N-phospho-L-histidine.</text>
        <dbReference type="EC" id="2.7.13.3"/>
    </reaction>
</comment>
<evidence type="ECO:0000256" key="12">
    <source>
        <dbReference type="ARBA" id="ARBA00023012"/>
    </source>
</evidence>
<dbReference type="PROSITE" id="PS51257">
    <property type="entry name" value="PROKAR_LIPOPROTEIN"/>
    <property type="match status" value="1"/>
</dbReference>
<protein>
    <recommendedName>
        <fullName evidence="3">histidine kinase</fullName>
        <ecNumber evidence="3">2.7.13.3</ecNumber>
    </recommendedName>
</protein>
<dbReference type="Proteomes" id="UP000011704">
    <property type="component" value="Unassembled WGS sequence"/>
</dbReference>
<evidence type="ECO:0000256" key="6">
    <source>
        <dbReference type="ARBA" id="ARBA00022679"/>
    </source>
</evidence>
<evidence type="ECO:0000259" key="18">
    <source>
        <dbReference type="PROSITE" id="PS50110"/>
    </source>
</evidence>
<keyword evidence="5 15" id="KW-0597">Phosphoprotein</keyword>
<dbReference type="RefSeq" id="WP_005005906.1">
    <property type="nucleotide sequence ID" value="NZ_HG422173.1"/>
</dbReference>
<keyword evidence="9 20" id="KW-0418">Kinase</keyword>
<feature type="domain" description="Response regulatory" evidence="18">
    <location>
        <begin position="697"/>
        <end position="811"/>
    </location>
</feature>
<dbReference type="SMART" id="SM00387">
    <property type="entry name" value="HATPase_c"/>
    <property type="match status" value="1"/>
</dbReference>
<dbReference type="FunFam" id="3.30.565.10:FF:000010">
    <property type="entry name" value="Sensor histidine kinase RcsC"/>
    <property type="match status" value="1"/>
</dbReference>
<dbReference type="InterPro" id="IPR036890">
    <property type="entry name" value="HATPase_C_sf"/>
</dbReference>
<keyword evidence="11 16" id="KW-1133">Transmembrane helix</keyword>
<feature type="transmembrane region" description="Helical" evidence="16">
    <location>
        <begin position="92"/>
        <end position="110"/>
    </location>
</feature>
<dbReference type="Gene3D" id="3.40.50.2300">
    <property type="match status" value="1"/>
</dbReference>
<dbReference type="CDD" id="cd16922">
    <property type="entry name" value="HATPase_EvgS-ArcB-TorS-like"/>
    <property type="match status" value="1"/>
</dbReference>
<dbReference type="EMBL" id="CAQJ01000008">
    <property type="protein sequence ID" value="CCQ89467.1"/>
    <property type="molecule type" value="Genomic_DNA"/>
</dbReference>
<evidence type="ECO:0000256" key="13">
    <source>
        <dbReference type="ARBA" id="ARBA00023136"/>
    </source>
</evidence>
<keyword evidence="6 20" id="KW-0808">Transferase</keyword>
<evidence type="ECO:0000256" key="9">
    <source>
        <dbReference type="ARBA" id="ARBA00022777"/>
    </source>
</evidence>
<evidence type="ECO:0000313" key="21">
    <source>
        <dbReference type="Proteomes" id="UP000011704"/>
    </source>
</evidence>
<dbReference type="InterPro" id="IPR035965">
    <property type="entry name" value="PAS-like_dom_sf"/>
</dbReference>
<evidence type="ECO:0000313" key="20">
    <source>
        <dbReference type="EMBL" id="CCQ89467.1"/>
    </source>
</evidence>
<dbReference type="Gene3D" id="1.10.287.130">
    <property type="match status" value="1"/>
</dbReference>
<feature type="transmembrane region" description="Helical" evidence="16">
    <location>
        <begin position="169"/>
        <end position="192"/>
    </location>
</feature>
<dbReference type="GO" id="GO:0000155">
    <property type="term" value="F:phosphorelay sensor kinase activity"/>
    <property type="evidence" value="ECO:0007669"/>
    <property type="project" value="InterPro"/>
</dbReference>
<feature type="domain" description="Histidine kinase" evidence="17">
    <location>
        <begin position="455"/>
        <end position="672"/>
    </location>
</feature>
<evidence type="ECO:0000256" key="15">
    <source>
        <dbReference type="PROSITE-ProRule" id="PRU00169"/>
    </source>
</evidence>
<dbReference type="OrthoDB" id="9809348at2"/>
<dbReference type="InterPro" id="IPR004358">
    <property type="entry name" value="Sig_transdc_His_kin-like_C"/>
</dbReference>
<evidence type="ECO:0000256" key="1">
    <source>
        <dbReference type="ARBA" id="ARBA00000085"/>
    </source>
</evidence>
<dbReference type="CDD" id="cd00082">
    <property type="entry name" value="HisKA"/>
    <property type="match status" value="1"/>
</dbReference>
<accession>M1YVF5</accession>
<evidence type="ECO:0000256" key="4">
    <source>
        <dbReference type="ARBA" id="ARBA00022475"/>
    </source>
</evidence>
<feature type="transmembrane region" description="Helical" evidence="16">
    <location>
        <begin position="252"/>
        <end position="270"/>
    </location>
</feature>
<evidence type="ECO:0000256" key="5">
    <source>
        <dbReference type="ARBA" id="ARBA00022553"/>
    </source>
</evidence>
<dbReference type="FunCoup" id="M1YVF5">
    <property type="interactions" value="168"/>
</dbReference>
<dbReference type="InterPro" id="IPR036097">
    <property type="entry name" value="HisK_dim/P_sf"/>
</dbReference>
<dbReference type="InterPro" id="IPR005467">
    <property type="entry name" value="His_kinase_dom"/>
</dbReference>
<dbReference type="GO" id="GO:0005524">
    <property type="term" value="F:ATP binding"/>
    <property type="evidence" value="ECO:0007669"/>
    <property type="project" value="UniProtKB-KW"/>
</dbReference>
<feature type="transmembrane region" description="Helical" evidence="16">
    <location>
        <begin position="131"/>
        <end position="157"/>
    </location>
</feature>
<dbReference type="GO" id="GO:0005886">
    <property type="term" value="C:plasma membrane"/>
    <property type="evidence" value="ECO:0007669"/>
    <property type="project" value="UniProtKB-SubCell"/>
</dbReference>
<feature type="transmembrane region" description="Helical" evidence="16">
    <location>
        <begin position="39"/>
        <end position="57"/>
    </location>
</feature>
<feature type="transmembrane region" description="Helical" evidence="16">
    <location>
        <begin position="204"/>
        <end position="221"/>
    </location>
</feature>
<dbReference type="CDD" id="cd00130">
    <property type="entry name" value="PAS"/>
    <property type="match status" value="1"/>
</dbReference>
<dbReference type="InParanoid" id="M1YVF5"/>
<keyword evidence="21" id="KW-1185">Reference proteome</keyword>
<dbReference type="SUPFAM" id="SSF47384">
    <property type="entry name" value="Homodimeric domain of signal transducing histidine kinase"/>
    <property type="match status" value="1"/>
</dbReference>
<dbReference type="GO" id="GO:0009927">
    <property type="term" value="F:histidine phosphotransfer kinase activity"/>
    <property type="evidence" value="ECO:0007669"/>
    <property type="project" value="TreeGrafter"/>
</dbReference>
<dbReference type="Pfam" id="PF05231">
    <property type="entry name" value="MASE1"/>
    <property type="match status" value="1"/>
</dbReference>
<dbReference type="PROSITE" id="PS50109">
    <property type="entry name" value="HIS_KIN"/>
    <property type="match status" value="1"/>
</dbReference>
<dbReference type="Pfam" id="PF00072">
    <property type="entry name" value="Response_reg"/>
    <property type="match status" value="1"/>
</dbReference>
<dbReference type="SUPFAM" id="SSF55874">
    <property type="entry name" value="ATPase domain of HSP90 chaperone/DNA topoisomerase II/histidine kinase"/>
    <property type="match status" value="1"/>
</dbReference>
<sequence>MRSPARLSAFTVFYANVLVTAFYILSGCLLASLTHFHGHSFPVFLPLGVALGFHLLFGPRVLPGVFAGAFFLTLIYWLGLHPHPASHLSLPTLFGVAALIAFGATLQTWTGGYIQRRWLINLHPLHHLRDLIVFVFVGGLLNSLIHTNFTVTALVWADIITLDQYGISWITGWLGDSLGVLMVAPFFTAFQTSRLQALTTQKKVEAVLLAGLLYAGARIIFHTPITFQEYPLILLSFPLLVWAIFRFRQVGGVVVMVGVSLLTIWGIGLTEYQLESDHDKSVLLLQGYLFGLTMTAYLLHSLLNRVLEATRQSIQLGNLLSQAFHEIYLIDPETYRFVYVNQGARQNLGYSLEELQACTPLDIKPEFNESRLEELFNSMKSGNNQQSVIETLHRRKDGSTYPVEVRLQLARVDGEDWILVVALDISEKKEIQREIVAAREKAEQANRAKSVFLSSMSHEIRTPMNAILGYTQIMTNDQDLNREQRNKMEGIQKAGHHLLDLINDILDFSKIEAGKLKLNKQDLSLSSMVSDLGDIFRVRCDEKGLEFDLRNDLDSKDEWVHGDQGKLRQILINLLDNALKFTDEGAVSFQVQRKGGNVYQFEVRDTGIGIPENQQKTIFNYYEQNWEGMERGGTGLGLTISQRLAKMMNGELEVESEVGKGSLFRFTLPLPAVGQKQESAIQSLSTVLRLSPGHRVKALVVDDNEANVDVLCEMLMDIGVEIRKAYSGKEGIEIAGGWKPDIIFMDFKMPQLNGLEAAKAIQHENQGIRIVIVTASNYRHERDRFLKEGVDGFIGKPFLREELLKALQDVLRVEFEYGEKSLAWSDIEKPKPVNSELNFSKVKVPEILLLSLKKMAKLGMIAEMERQLTEIEKIQPQGPQLASHLKALAEKFDKDGILKVLDTVGHG</sequence>
<dbReference type="FunFam" id="1.10.287.130:FF:000038">
    <property type="entry name" value="Sensory transduction histidine kinase"/>
    <property type="match status" value="1"/>
</dbReference>
<dbReference type="CDD" id="cd17546">
    <property type="entry name" value="REC_hyHK_CKI1_RcsC-like"/>
    <property type="match status" value="1"/>
</dbReference>
<keyword evidence="13 16" id="KW-0472">Membrane</keyword>
<comment type="caution">
    <text evidence="20">The sequence shown here is derived from an EMBL/GenBank/DDBJ whole genome shotgun (WGS) entry which is preliminary data.</text>
</comment>
<dbReference type="InterPro" id="IPR007895">
    <property type="entry name" value="MASE1"/>
</dbReference>
<dbReference type="InterPro" id="IPR001789">
    <property type="entry name" value="Sig_transdc_resp-reg_receiver"/>
</dbReference>
<evidence type="ECO:0000259" key="17">
    <source>
        <dbReference type="PROSITE" id="PS50109"/>
    </source>
</evidence>
<dbReference type="SUPFAM" id="SSF52172">
    <property type="entry name" value="CheY-like"/>
    <property type="match status" value="1"/>
</dbReference>
<keyword evidence="4" id="KW-1003">Cell membrane</keyword>
<evidence type="ECO:0000256" key="7">
    <source>
        <dbReference type="ARBA" id="ARBA00022692"/>
    </source>
</evidence>
<feature type="domain" description="PAS" evidence="19">
    <location>
        <begin position="312"/>
        <end position="355"/>
    </location>
</feature>
<evidence type="ECO:0000259" key="19">
    <source>
        <dbReference type="PROSITE" id="PS50112"/>
    </source>
</evidence>
<keyword evidence="7 16" id="KW-0812">Transmembrane</keyword>
<dbReference type="Pfam" id="PF02518">
    <property type="entry name" value="HATPase_c"/>
    <property type="match status" value="1"/>
</dbReference>
<keyword evidence="8" id="KW-0547">Nucleotide-binding</keyword>
<organism evidence="20 21">
    <name type="scientific">Nitrospina gracilis (strain 3/211)</name>
    <dbReference type="NCBI Taxonomy" id="1266370"/>
    <lineage>
        <taxon>Bacteria</taxon>
        <taxon>Pseudomonadati</taxon>
        <taxon>Nitrospinota/Tectimicrobiota group</taxon>
        <taxon>Nitrospinota</taxon>
        <taxon>Nitrospinia</taxon>
        <taxon>Nitrospinales</taxon>
        <taxon>Nitrospinaceae</taxon>
        <taxon>Nitrospina</taxon>
    </lineage>
</organism>
<dbReference type="PRINTS" id="PR00344">
    <property type="entry name" value="BCTRLSENSOR"/>
</dbReference>
<reference evidence="20 21" key="1">
    <citation type="journal article" date="2013" name="Front. Microbiol.">
        <title>The genome of Nitrospina gracilis illuminates the metabolism and evolution of the major marine nitrite oxidizer.</title>
        <authorList>
            <person name="Luecker S."/>
            <person name="Nowka B."/>
            <person name="Rattei T."/>
            <person name="Spieck E."/>
            <person name="and Daims H."/>
        </authorList>
    </citation>
    <scope>NUCLEOTIDE SEQUENCE [LARGE SCALE GENOMIC DNA]</scope>
    <source>
        <strain evidence="20 21">3/211</strain>
    </source>
</reference>
<evidence type="ECO:0000256" key="16">
    <source>
        <dbReference type="SAM" id="Phobius"/>
    </source>
</evidence>
<feature type="modified residue" description="4-aspartylphosphate" evidence="15">
    <location>
        <position position="746"/>
    </location>
</feature>
<dbReference type="PANTHER" id="PTHR43047:SF72">
    <property type="entry name" value="OSMOSENSING HISTIDINE PROTEIN KINASE SLN1"/>
    <property type="match status" value="1"/>
</dbReference>
<dbReference type="AlphaFoldDB" id="M1YVF5"/>
<dbReference type="Pfam" id="PF13426">
    <property type="entry name" value="PAS_9"/>
    <property type="match status" value="1"/>
</dbReference>
<dbReference type="HOGENOM" id="CLU_000445_114_68_0"/>
<gene>
    <name evidence="20" type="ORF">NITGR_1050030</name>
</gene>
<evidence type="ECO:0000256" key="2">
    <source>
        <dbReference type="ARBA" id="ARBA00004651"/>
    </source>
</evidence>
<dbReference type="PANTHER" id="PTHR43047">
    <property type="entry name" value="TWO-COMPONENT HISTIDINE PROTEIN KINASE"/>
    <property type="match status" value="1"/>
</dbReference>
<evidence type="ECO:0000256" key="11">
    <source>
        <dbReference type="ARBA" id="ARBA00022989"/>
    </source>
</evidence>
<evidence type="ECO:0000256" key="10">
    <source>
        <dbReference type="ARBA" id="ARBA00022840"/>
    </source>
</evidence>
<dbReference type="SUPFAM" id="SSF55785">
    <property type="entry name" value="PYP-like sensor domain (PAS domain)"/>
    <property type="match status" value="1"/>
</dbReference>
<dbReference type="Gene3D" id="3.30.450.20">
    <property type="entry name" value="PAS domain"/>
    <property type="match status" value="1"/>
</dbReference>
<evidence type="ECO:0000256" key="8">
    <source>
        <dbReference type="ARBA" id="ARBA00022741"/>
    </source>
</evidence>
<evidence type="ECO:0000256" key="3">
    <source>
        <dbReference type="ARBA" id="ARBA00012438"/>
    </source>
</evidence>
<dbReference type="InterPro" id="IPR003661">
    <property type="entry name" value="HisK_dim/P_dom"/>
</dbReference>
<dbReference type="InterPro" id="IPR003594">
    <property type="entry name" value="HATPase_dom"/>
</dbReference>
<dbReference type="NCBIfam" id="TIGR00229">
    <property type="entry name" value="sensory_box"/>
    <property type="match status" value="1"/>
</dbReference>